<organism evidence="1 2">
    <name type="scientific">Stylonychia lemnae</name>
    <name type="common">Ciliate</name>
    <dbReference type="NCBI Taxonomy" id="5949"/>
    <lineage>
        <taxon>Eukaryota</taxon>
        <taxon>Sar</taxon>
        <taxon>Alveolata</taxon>
        <taxon>Ciliophora</taxon>
        <taxon>Intramacronucleata</taxon>
        <taxon>Spirotrichea</taxon>
        <taxon>Stichotrichia</taxon>
        <taxon>Sporadotrichida</taxon>
        <taxon>Oxytrichidae</taxon>
        <taxon>Stylonychinae</taxon>
        <taxon>Stylonychia</taxon>
    </lineage>
</organism>
<gene>
    <name evidence="1" type="primary">Contig12199.g13031</name>
    <name evidence="1" type="ORF">STYLEM_16332</name>
</gene>
<protein>
    <submittedName>
        <fullName evidence="1">Uncharacterized protein</fullName>
    </submittedName>
</protein>
<accession>A0A078AYI5</accession>
<keyword evidence="2" id="KW-1185">Reference proteome</keyword>
<dbReference type="AlphaFoldDB" id="A0A078AYI5"/>
<sequence length="183" mass="21323">MTNRILIEVIPNDEIEIVNTEEDFERLKSHSIVLKEKFSSNVIRLHLEQKLLKGQKNQVDLNYNVELDPIIQKILLRSCSNHQKHGHYMIFIQAQVFDLENNKILLDQRLNMEGAIYHQSESERLISHGNYEMTNIASLDPLNLAIISANYLDKSRIIKYTQSLQDYEKILSTIVLTIINGDY</sequence>
<evidence type="ECO:0000313" key="1">
    <source>
        <dbReference type="EMBL" id="CDW87229.1"/>
    </source>
</evidence>
<dbReference type="InParanoid" id="A0A078AYI5"/>
<dbReference type="Proteomes" id="UP000039865">
    <property type="component" value="Unassembled WGS sequence"/>
</dbReference>
<dbReference type="EMBL" id="CCKQ01015418">
    <property type="protein sequence ID" value="CDW87229.1"/>
    <property type="molecule type" value="Genomic_DNA"/>
</dbReference>
<reference evidence="1 2" key="1">
    <citation type="submission" date="2014-06" db="EMBL/GenBank/DDBJ databases">
        <authorList>
            <person name="Swart Estienne"/>
        </authorList>
    </citation>
    <scope>NUCLEOTIDE SEQUENCE [LARGE SCALE GENOMIC DNA]</scope>
    <source>
        <strain evidence="1 2">130c</strain>
    </source>
</reference>
<proteinExistence type="predicted"/>
<evidence type="ECO:0000313" key="2">
    <source>
        <dbReference type="Proteomes" id="UP000039865"/>
    </source>
</evidence>
<name>A0A078AYI5_STYLE</name>